<keyword evidence="3" id="KW-1185">Reference proteome</keyword>
<sequence length="107" mass="12481">MATFGEFLKKEREKKEMNQSDFGQEIGIIMTDISKIENGRKKFPFGNLKKLAELVKKDFEELKTLYVADIIVDEVHKYECSDKVFSVAEEQSKYIKNKNIKQGKLEL</sequence>
<name>A0ABV4TBX4_9FLAO</name>
<dbReference type="SUPFAM" id="SSF47413">
    <property type="entry name" value="lambda repressor-like DNA-binding domains"/>
    <property type="match status" value="1"/>
</dbReference>
<evidence type="ECO:0000313" key="3">
    <source>
        <dbReference type="Proteomes" id="UP001574169"/>
    </source>
</evidence>
<dbReference type="InterPro" id="IPR001387">
    <property type="entry name" value="Cro/C1-type_HTH"/>
</dbReference>
<dbReference type="PROSITE" id="PS50943">
    <property type="entry name" value="HTH_CROC1"/>
    <property type="match status" value="1"/>
</dbReference>
<dbReference type="EMBL" id="JBCFQL010000009">
    <property type="protein sequence ID" value="MFA9191577.1"/>
    <property type="molecule type" value="Genomic_DNA"/>
</dbReference>
<accession>A0ABV4TBX4</accession>
<reference evidence="2 3" key="1">
    <citation type="submission" date="2024-04" db="EMBL/GenBank/DDBJ databases">
        <title>New Clade of Flavobacterium.</title>
        <authorList>
            <person name="Matos L."/>
            <person name="Proenca D.N."/>
            <person name="Fransisco R.M."/>
            <person name="Chung A.P."/>
            <person name="Maccario L."/>
            <person name="Sorensen S.J."/>
            <person name="Morais P.V."/>
        </authorList>
    </citation>
    <scope>NUCLEOTIDE SEQUENCE [LARGE SCALE GENOMIC DNA]</scope>
    <source>
        <strain evidence="2 3">FZUC8N2.13</strain>
    </source>
</reference>
<protein>
    <submittedName>
        <fullName evidence="2">Helix-turn-helix transcriptional regulator</fullName>
    </submittedName>
</protein>
<dbReference type="RefSeq" id="WP_373406559.1">
    <property type="nucleotide sequence ID" value="NZ_JBCFQL010000009.1"/>
</dbReference>
<feature type="domain" description="HTH cro/C1-type" evidence="1">
    <location>
        <begin position="8"/>
        <end position="62"/>
    </location>
</feature>
<gene>
    <name evidence="2" type="ORF">AAGV28_09380</name>
</gene>
<dbReference type="InterPro" id="IPR010982">
    <property type="entry name" value="Lambda_DNA-bd_dom_sf"/>
</dbReference>
<dbReference type="CDD" id="cd00093">
    <property type="entry name" value="HTH_XRE"/>
    <property type="match status" value="1"/>
</dbReference>
<dbReference type="Proteomes" id="UP001574169">
    <property type="component" value="Unassembled WGS sequence"/>
</dbReference>
<dbReference type="Pfam" id="PF12844">
    <property type="entry name" value="HTH_19"/>
    <property type="match status" value="1"/>
</dbReference>
<proteinExistence type="predicted"/>
<dbReference type="Gene3D" id="1.10.260.40">
    <property type="entry name" value="lambda repressor-like DNA-binding domains"/>
    <property type="match status" value="1"/>
</dbReference>
<dbReference type="SMART" id="SM00530">
    <property type="entry name" value="HTH_XRE"/>
    <property type="match status" value="1"/>
</dbReference>
<organism evidence="2 3">
    <name type="scientific">Flavobacterium zubiriense</name>
    <dbReference type="NCBI Taxonomy" id="3138075"/>
    <lineage>
        <taxon>Bacteria</taxon>
        <taxon>Pseudomonadati</taxon>
        <taxon>Bacteroidota</taxon>
        <taxon>Flavobacteriia</taxon>
        <taxon>Flavobacteriales</taxon>
        <taxon>Flavobacteriaceae</taxon>
        <taxon>Flavobacterium</taxon>
    </lineage>
</organism>
<comment type="caution">
    <text evidence="2">The sequence shown here is derived from an EMBL/GenBank/DDBJ whole genome shotgun (WGS) entry which is preliminary data.</text>
</comment>
<evidence type="ECO:0000313" key="2">
    <source>
        <dbReference type="EMBL" id="MFA9191577.1"/>
    </source>
</evidence>
<evidence type="ECO:0000259" key="1">
    <source>
        <dbReference type="PROSITE" id="PS50943"/>
    </source>
</evidence>